<accession>A0A2M8QGA6</accession>
<dbReference type="Proteomes" id="UP000230790">
    <property type="component" value="Unassembled WGS sequence"/>
</dbReference>
<comment type="caution">
    <text evidence="7">The sequence shown here is derived from an EMBL/GenBank/DDBJ whole genome shotgun (WGS) entry which is preliminary data.</text>
</comment>
<keyword evidence="4 6" id="KW-1133">Transmembrane helix</keyword>
<organism evidence="7 8">
    <name type="scientific">Candidatus Thermofonsia Clade 3 bacterium</name>
    <dbReference type="NCBI Taxonomy" id="2364212"/>
    <lineage>
        <taxon>Bacteria</taxon>
        <taxon>Bacillati</taxon>
        <taxon>Chloroflexota</taxon>
        <taxon>Candidatus Thermofontia</taxon>
        <taxon>Candidatus Thermofonsia Clade 3</taxon>
    </lineage>
</organism>
<protein>
    <recommendedName>
        <fullName evidence="9">TIGR00374 family protein</fullName>
    </recommendedName>
</protein>
<reference evidence="7 8" key="1">
    <citation type="submission" date="2017-11" db="EMBL/GenBank/DDBJ databases">
        <title>Evolution of Phototrophy in the Chloroflexi Phylum Driven by Horizontal Gene Transfer.</title>
        <authorList>
            <person name="Ward L.M."/>
            <person name="Hemp J."/>
            <person name="Shih P.M."/>
            <person name="Mcglynn S.E."/>
            <person name="Fischer W."/>
        </authorList>
    </citation>
    <scope>NUCLEOTIDE SEQUENCE [LARGE SCALE GENOMIC DNA]</scope>
    <source>
        <strain evidence="7">JP3_7</strain>
    </source>
</reference>
<keyword evidence="5 6" id="KW-0472">Membrane</keyword>
<evidence type="ECO:0000256" key="1">
    <source>
        <dbReference type="ARBA" id="ARBA00004651"/>
    </source>
</evidence>
<feature type="transmembrane region" description="Helical" evidence="6">
    <location>
        <begin position="209"/>
        <end position="235"/>
    </location>
</feature>
<proteinExistence type="predicted"/>
<feature type="transmembrane region" description="Helical" evidence="6">
    <location>
        <begin position="142"/>
        <end position="164"/>
    </location>
</feature>
<evidence type="ECO:0000256" key="4">
    <source>
        <dbReference type="ARBA" id="ARBA00022989"/>
    </source>
</evidence>
<name>A0A2M8QGA6_9CHLR</name>
<evidence type="ECO:0000313" key="8">
    <source>
        <dbReference type="Proteomes" id="UP000230790"/>
    </source>
</evidence>
<evidence type="ECO:0000313" key="7">
    <source>
        <dbReference type="EMBL" id="PJF48855.1"/>
    </source>
</evidence>
<dbReference type="GO" id="GO:0005886">
    <property type="term" value="C:plasma membrane"/>
    <property type="evidence" value="ECO:0007669"/>
    <property type="project" value="UniProtKB-SubCell"/>
</dbReference>
<dbReference type="Pfam" id="PF03706">
    <property type="entry name" value="LPG_synthase_TM"/>
    <property type="match status" value="1"/>
</dbReference>
<evidence type="ECO:0000256" key="3">
    <source>
        <dbReference type="ARBA" id="ARBA00022692"/>
    </source>
</evidence>
<feature type="transmembrane region" description="Helical" evidence="6">
    <location>
        <begin position="39"/>
        <end position="58"/>
    </location>
</feature>
<dbReference type="AlphaFoldDB" id="A0A2M8QGA6"/>
<evidence type="ECO:0000256" key="6">
    <source>
        <dbReference type="SAM" id="Phobius"/>
    </source>
</evidence>
<gene>
    <name evidence="7" type="ORF">CUN48_01505</name>
</gene>
<evidence type="ECO:0008006" key="9">
    <source>
        <dbReference type="Google" id="ProtNLM"/>
    </source>
</evidence>
<evidence type="ECO:0000256" key="2">
    <source>
        <dbReference type="ARBA" id="ARBA00022475"/>
    </source>
</evidence>
<feature type="transmembrane region" description="Helical" evidence="6">
    <location>
        <begin position="286"/>
        <end position="312"/>
    </location>
</feature>
<keyword evidence="3 6" id="KW-0812">Transmembrane</keyword>
<dbReference type="PANTHER" id="PTHR39087:SF2">
    <property type="entry name" value="UPF0104 MEMBRANE PROTEIN MJ1595"/>
    <property type="match status" value="1"/>
</dbReference>
<feature type="transmembrane region" description="Helical" evidence="6">
    <location>
        <begin position="119"/>
        <end position="136"/>
    </location>
</feature>
<dbReference type="NCBIfam" id="TIGR00374">
    <property type="entry name" value="flippase-like domain"/>
    <property type="match status" value="1"/>
</dbReference>
<evidence type="ECO:0000256" key="5">
    <source>
        <dbReference type="ARBA" id="ARBA00023136"/>
    </source>
</evidence>
<sequence length="322" mass="34601">MLKNRKFWLGMAISAFALYLTLRDVDFAAFARAVATAQTAWLLPAFVAFMAGLAVRALRWATLMGESHFGVAFHAMNIGYMLNMVLPFRVGEIGRAVVIGQRTEVSTATALSSVVVERLLDLAAVVLLAFGFAQFIPMDPTLARAAALGAGLVILLIAAVGAAIGQSARFEGVLHRLLARLPRFNAQIWLRRYRDFCAGFKLINSAKRLIIVLLTTTGIWLAQLFVAYFTMAAFLPPRMDQAGLTLVAANLGGAAPSAPGGLGTVQFFARTALVAPFNIDPTQATAFVFVWSLSQQLALIVLGVIGMARIGLSFGQLRPART</sequence>
<dbReference type="InterPro" id="IPR022791">
    <property type="entry name" value="L-PG_synthase/AglD"/>
</dbReference>
<comment type="subcellular location">
    <subcellularLocation>
        <location evidence="1">Cell membrane</location>
        <topology evidence="1">Multi-pass membrane protein</topology>
    </subcellularLocation>
</comment>
<dbReference type="PANTHER" id="PTHR39087">
    <property type="entry name" value="UPF0104 MEMBRANE PROTEIN MJ1595"/>
    <property type="match status" value="1"/>
</dbReference>
<dbReference type="EMBL" id="PGTN01000005">
    <property type="protein sequence ID" value="PJF48855.1"/>
    <property type="molecule type" value="Genomic_DNA"/>
</dbReference>
<keyword evidence="2" id="KW-1003">Cell membrane</keyword>